<comment type="catalytic activity">
    <reaction evidence="10">
        <text>di-trans,octa-cis-undecaprenyl diphospho-N-acetyl-alpha-D-muramoyl-L-alanyl-D-glutamyl-meso-2,6-diaminopimeloyl-D-alanyl-D-alanine + UDP-N-acetyl-alpha-D-glucosamine = di-trans,octa-cis-undecaprenyl diphospho-[N-acetyl-alpha-D-glucosaminyl-(1-&gt;4)]-N-acetyl-alpha-D-muramoyl-L-alanyl-D-glutamyl-meso-2,6-diaminopimeloyl-D-alanyl-D-alanine + UDP + H(+)</text>
        <dbReference type="Rhea" id="RHEA:31227"/>
        <dbReference type="ChEBI" id="CHEBI:15378"/>
        <dbReference type="ChEBI" id="CHEBI:57705"/>
        <dbReference type="ChEBI" id="CHEBI:58223"/>
        <dbReference type="ChEBI" id="CHEBI:61387"/>
        <dbReference type="ChEBI" id="CHEBI:61388"/>
        <dbReference type="EC" id="2.4.1.227"/>
    </reaction>
</comment>
<feature type="binding site" evidence="10">
    <location>
        <position position="166"/>
    </location>
    <ligand>
        <name>UDP-N-acetyl-alpha-D-glucosamine</name>
        <dbReference type="ChEBI" id="CHEBI:57705"/>
    </ligand>
</feature>
<dbReference type="GO" id="GO:0009252">
    <property type="term" value="P:peptidoglycan biosynthetic process"/>
    <property type="evidence" value="ECO:0007669"/>
    <property type="project" value="UniProtKB-UniRule"/>
</dbReference>
<keyword evidence="3 10" id="KW-0328">Glycosyltransferase</keyword>
<dbReference type="RefSeq" id="WP_162362815.1">
    <property type="nucleotide sequence ID" value="NZ_CP047591.1"/>
</dbReference>
<dbReference type="GO" id="GO:0071555">
    <property type="term" value="P:cell wall organization"/>
    <property type="evidence" value="ECO:0007669"/>
    <property type="project" value="UniProtKB-KW"/>
</dbReference>
<name>A0A6P1MLU6_9FIRM</name>
<keyword evidence="6 10" id="KW-0573">Peptidoglycan synthesis</keyword>
<comment type="function">
    <text evidence="10">Cell wall formation. Catalyzes the transfer of a GlcNAc subunit on undecaprenyl-pyrophosphoryl-MurNAc-pentapeptide (lipid intermediate I) to form undecaprenyl-pyrophosphoryl-MurNAc-(pentapeptide)GlcNAc (lipid intermediate II).</text>
</comment>
<evidence type="ECO:0000259" key="11">
    <source>
        <dbReference type="Pfam" id="PF03033"/>
    </source>
</evidence>
<organism evidence="13 14">
    <name type="scientific">Aminipila terrae</name>
    <dbReference type="NCBI Taxonomy" id="2697030"/>
    <lineage>
        <taxon>Bacteria</taxon>
        <taxon>Bacillati</taxon>
        <taxon>Bacillota</taxon>
        <taxon>Clostridia</taxon>
        <taxon>Peptostreptococcales</taxon>
        <taxon>Anaerovoracaceae</taxon>
        <taxon>Aminipila</taxon>
    </lineage>
</organism>
<keyword evidence="9 10" id="KW-0961">Cell wall biogenesis/degradation</keyword>
<comment type="similarity">
    <text evidence="10">Belongs to the glycosyltransferase 28 family. MurG subfamily.</text>
</comment>
<evidence type="ECO:0000313" key="14">
    <source>
        <dbReference type="Proteomes" id="UP000463883"/>
    </source>
</evidence>
<dbReference type="GO" id="GO:0008360">
    <property type="term" value="P:regulation of cell shape"/>
    <property type="evidence" value="ECO:0007669"/>
    <property type="project" value="UniProtKB-KW"/>
</dbReference>
<feature type="binding site" evidence="10">
    <location>
        <begin position="10"/>
        <end position="12"/>
    </location>
    <ligand>
        <name>UDP-N-acetyl-alpha-D-glucosamine</name>
        <dbReference type="ChEBI" id="CHEBI:57705"/>
    </ligand>
</feature>
<dbReference type="EMBL" id="CP047591">
    <property type="protein sequence ID" value="QHI73048.1"/>
    <property type="molecule type" value="Genomic_DNA"/>
</dbReference>
<protein>
    <recommendedName>
        <fullName evidence="10">UDP-N-acetylglucosamine--N-acetylmuramyl-(pentapeptide) pyrophosphoryl-undecaprenol N-acetylglucosamine transferase</fullName>
        <ecNumber evidence="10">2.4.1.227</ecNumber>
    </recommendedName>
    <alternativeName>
        <fullName evidence="10">Undecaprenyl-PP-MurNAc-pentapeptide-UDPGlcNAc GlcNAc transferase</fullName>
    </alternativeName>
</protein>
<reference evidence="13 14" key="1">
    <citation type="submission" date="2020-01" db="EMBL/GenBank/DDBJ databases">
        <title>Genomic analysis of Aminipila sp. CBA3637.</title>
        <authorList>
            <person name="Kim Y.B."/>
            <person name="Roh S.W."/>
        </authorList>
    </citation>
    <scope>NUCLEOTIDE SEQUENCE [LARGE SCALE GENOMIC DNA]</scope>
    <source>
        <strain evidence="13 14">CBA3637</strain>
    </source>
</reference>
<dbReference type="Pfam" id="PF03033">
    <property type="entry name" value="Glyco_transf_28"/>
    <property type="match status" value="1"/>
</dbReference>
<accession>A0A6P1MLU6</accession>
<dbReference type="InterPro" id="IPR004276">
    <property type="entry name" value="GlycoTrans_28_N"/>
</dbReference>
<dbReference type="KEGG" id="amic:Ami3637_12125"/>
<evidence type="ECO:0000256" key="5">
    <source>
        <dbReference type="ARBA" id="ARBA00022960"/>
    </source>
</evidence>
<evidence type="ECO:0000256" key="8">
    <source>
        <dbReference type="ARBA" id="ARBA00023306"/>
    </source>
</evidence>
<evidence type="ECO:0000256" key="3">
    <source>
        <dbReference type="ARBA" id="ARBA00022676"/>
    </source>
</evidence>
<dbReference type="EC" id="2.4.1.227" evidence="10"/>
<evidence type="ECO:0000256" key="2">
    <source>
        <dbReference type="ARBA" id="ARBA00022618"/>
    </source>
</evidence>
<evidence type="ECO:0000313" key="13">
    <source>
        <dbReference type="EMBL" id="QHI73048.1"/>
    </source>
</evidence>
<gene>
    <name evidence="10 13" type="primary">murG</name>
    <name evidence="13" type="ORF">Ami3637_12125</name>
</gene>
<feature type="domain" description="Glycosyl transferase family 28 C-terminal" evidence="12">
    <location>
        <begin position="189"/>
        <end position="351"/>
    </location>
</feature>
<dbReference type="UniPathway" id="UPA00219"/>
<dbReference type="GO" id="GO:0050511">
    <property type="term" value="F:undecaprenyldiphospho-muramoylpentapeptide beta-N-acetylglucosaminyltransferase activity"/>
    <property type="evidence" value="ECO:0007669"/>
    <property type="project" value="UniProtKB-UniRule"/>
</dbReference>
<keyword evidence="14" id="KW-1185">Reference proteome</keyword>
<feature type="binding site" evidence="10">
    <location>
        <position position="254"/>
    </location>
    <ligand>
        <name>UDP-N-acetyl-alpha-D-glucosamine</name>
        <dbReference type="ChEBI" id="CHEBI:57705"/>
    </ligand>
</feature>
<keyword evidence="4 10" id="KW-0808">Transferase</keyword>
<keyword evidence="7 10" id="KW-0472">Membrane</keyword>
<evidence type="ECO:0000256" key="7">
    <source>
        <dbReference type="ARBA" id="ARBA00023136"/>
    </source>
</evidence>
<evidence type="ECO:0000256" key="1">
    <source>
        <dbReference type="ARBA" id="ARBA00022475"/>
    </source>
</evidence>
<feature type="binding site" evidence="10">
    <location>
        <position position="196"/>
    </location>
    <ligand>
        <name>UDP-N-acetyl-alpha-D-glucosamine</name>
        <dbReference type="ChEBI" id="CHEBI:57705"/>
    </ligand>
</feature>
<dbReference type="PANTHER" id="PTHR21015">
    <property type="entry name" value="UDP-N-ACETYLGLUCOSAMINE--N-ACETYLMURAMYL-(PENTAPEPTIDE) PYROPHOSPHORYL-UNDECAPRENOL N-ACETYLGLUCOSAMINE TRANSFERASE 1"/>
    <property type="match status" value="1"/>
</dbReference>
<evidence type="ECO:0000256" key="10">
    <source>
        <dbReference type="HAMAP-Rule" id="MF_00033"/>
    </source>
</evidence>
<dbReference type="Proteomes" id="UP000463883">
    <property type="component" value="Chromosome"/>
</dbReference>
<keyword evidence="1 10" id="KW-1003">Cell membrane</keyword>
<feature type="domain" description="Glycosyltransferase family 28 N-terminal" evidence="11">
    <location>
        <begin position="3"/>
        <end position="143"/>
    </location>
</feature>
<dbReference type="GO" id="GO:0005975">
    <property type="term" value="P:carbohydrate metabolic process"/>
    <property type="evidence" value="ECO:0007669"/>
    <property type="project" value="InterPro"/>
</dbReference>
<dbReference type="GO" id="GO:0005886">
    <property type="term" value="C:plasma membrane"/>
    <property type="evidence" value="ECO:0007669"/>
    <property type="project" value="UniProtKB-SubCell"/>
</dbReference>
<dbReference type="GO" id="GO:0051301">
    <property type="term" value="P:cell division"/>
    <property type="evidence" value="ECO:0007669"/>
    <property type="project" value="UniProtKB-KW"/>
</dbReference>
<keyword evidence="8 10" id="KW-0131">Cell cycle</keyword>
<dbReference type="CDD" id="cd03785">
    <property type="entry name" value="GT28_MurG"/>
    <property type="match status" value="1"/>
</dbReference>
<dbReference type="Gene3D" id="3.40.50.2000">
    <property type="entry name" value="Glycogen Phosphorylase B"/>
    <property type="match status" value="2"/>
</dbReference>
<evidence type="ECO:0000256" key="4">
    <source>
        <dbReference type="ARBA" id="ARBA00022679"/>
    </source>
</evidence>
<dbReference type="Pfam" id="PF04101">
    <property type="entry name" value="Glyco_tran_28_C"/>
    <property type="match status" value="1"/>
</dbReference>
<feature type="binding site" evidence="10">
    <location>
        <position position="299"/>
    </location>
    <ligand>
        <name>UDP-N-acetyl-alpha-D-glucosamine</name>
        <dbReference type="ChEBI" id="CHEBI:57705"/>
    </ligand>
</feature>
<dbReference type="PANTHER" id="PTHR21015:SF22">
    <property type="entry name" value="GLYCOSYLTRANSFERASE"/>
    <property type="match status" value="1"/>
</dbReference>
<dbReference type="HAMAP" id="MF_00033">
    <property type="entry name" value="MurG"/>
    <property type="match status" value="1"/>
</dbReference>
<proteinExistence type="inferred from homology"/>
<evidence type="ECO:0000259" key="12">
    <source>
        <dbReference type="Pfam" id="PF04101"/>
    </source>
</evidence>
<comment type="subcellular location">
    <subcellularLocation>
        <location evidence="10">Cell membrane</location>
        <topology evidence="10">Peripheral membrane protein</topology>
        <orientation evidence="10">Cytoplasmic side</orientation>
    </subcellularLocation>
</comment>
<evidence type="ECO:0000256" key="9">
    <source>
        <dbReference type="ARBA" id="ARBA00023316"/>
    </source>
</evidence>
<dbReference type="AlphaFoldDB" id="A0A6P1MLU6"/>
<dbReference type="SUPFAM" id="SSF53756">
    <property type="entry name" value="UDP-Glycosyltransferase/glycogen phosphorylase"/>
    <property type="match status" value="1"/>
</dbReference>
<dbReference type="NCBIfam" id="TIGR01133">
    <property type="entry name" value="murG"/>
    <property type="match status" value="1"/>
</dbReference>
<dbReference type="InterPro" id="IPR006009">
    <property type="entry name" value="GlcNAc_MurG"/>
</dbReference>
<keyword evidence="2 10" id="KW-0132">Cell division</keyword>
<sequence length="364" mass="39742">MKVIMTGGGTGGHIYPAIAIAEKIREKNPEAEILFVGTKRGLEKDLVPQNGYPIKFITVSGFNRRNMLKNVKVVKDLLKGNKEAKKIIKDFNPDIVIGTGGYVCGPVVRAAHKLGIKTFIHEQNAFPGMTNKMLEKYVDHVFISFTDAEKYFKNKDKLVLSGNPVRQAFFNADKMNSRSFIGESENNFVILCFGGSQGAGKINDVMLEVAESLSGVKDISLYFVTGNAYYDNITKTMNDKGLTSGGNIHIKKYINNMQDYLSAADLVISRSGALTVSEITVCGKASVLIPSPNVTGNHQFHNAKAVADKGGAVIIEEKDLTAESLLKVISNFKSNPEKLKDMELASLKTAPSDATKIIYDHLGI</sequence>
<evidence type="ECO:0000256" key="6">
    <source>
        <dbReference type="ARBA" id="ARBA00022984"/>
    </source>
</evidence>
<feature type="binding site" evidence="10">
    <location>
        <begin position="273"/>
        <end position="278"/>
    </location>
    <ligand>
        <name>UDP-N-acetyl-alpha-D-glucosamine</name>
        <dbReference type="ChEBI" id="CHEBI:57705"/>
    </ligand>
</feature>
<comment type="pathway">
    <text evidence="10">Cell wall biogenesis; peptidoglycan biosynthesis.</text>
</comment>
<keyword evidence="5 10" id="KW-0133">Cell shape</keyword>
<feature type="binding site" evidence="10">
    <location>
        <position position="124"/>
    </location>
    <ligand>
        <name>UDP-N-acetyl-alpha-D-glucosamine</name>
        <dbReference type="ChEBI" id="CHEBI:57705"/>
    </ligand>
</feature>
<dbReference type="InterPro" id="IPR007235">
    <property type="entry name" value="Glyco_trans_28_C"/>
</dbReference>